<organism evidence="5 6">
    <name type="scientific">Natronorubrum sediminis</name>
    <dbReference type="NCBI Taxonomy" id="640943"/>
    <lineage>
        <taxon>Archaea</taxon>
        <taxon>Methanobacteriati</taxon>
        <taxon>Methanobacteriota</taxon>
        <taxon>Stenosarchaea group</taxon>
        <taxon>Halobacteria</taxon>
        <taxon>Halobacteriales</taxon>
        <taxon>Natrialbaceae</taxon>
        <taxon>Natronorubrum</taxon>
    </lineage>
</organism>
<evidence type="ECO:0000313" key="5">
    <source>
        <dbReference type="EMBL" id="SEH14311.1"/>
    </source>
</evidence>
<keyword evidence="2" id="KW-0804">Transcription</keyword>
<feature type="domain" description="HTH bat-type" evidence="3">
    <location>
        <begin position="156"/>
        <end position="207"/>
    </location>
</feature>
<keyword evidence="1" id="KW-0805">Transcription regulation</keyword>
<evidence type="ECO:0000256" key="2">
    <source>
        <dbReference type="ARBA" id="ARBA00023163"/>
    </source>
</evidence>
<evidence type="ECO:0000256" key="1">
    <source>
        <dbReference type="ARBA" id="ARBA00023015"/>
    </source>
</evidence>
<protein>
    <submittedName>
        <fullName evidence="5">Predicted DNA binding protein, contains HTH domain</fullName>
    </submittedName>
</protein>
<dbReference type="Pfam" id="PF04967">
    <property type="entry name" value="HTH_10"/>
    <property type="match status" value="1"/>
</dbReference>
<gene>
    <name evidence="5" type="ORF">SAMN04487967_1542</name>
</gene>
<dbReference type="EMBL" id="FNWL01000002">
    <property type="protein sequence ID" value="SEH14311.1"/>
    <property type="molecule type" value="Genomic_DNA"/>
</dbReference>
<accession>A0A1H6FU07</accession>
<dbReference type="InterPro" id="IPR031803">
    <property type="entry name" value="BAT_GAF/HTH-assoc"/>
</dbReference>
<reference evidence="6" key="1">
    <citation type="submission" date="2016-10" db="EMBL/GenBank/DDBJ databases">
        <authorList>
            <person name="Varghese N."/>
            <person name="Submissions S."/>
        </authorList>
    </citation>
    <scope>NUCLEOTIDE SEQUENCE [LARGE SCALE GENOMIC DNA]</scope>
    <source>
        <strain evidence="6">CGMCC 1.8981</strain>
    </source>
</reference>
<evidence type="ECO:0000259" key="4">
    <source>
        <dbReference type="Pfam" id="PF15915"/>
    </source>
</evidence>
<dbReference type="InterPro" id="IPR007050">
    <property type="entry name" value="HTH_bacterioopsin"/>
</dbReference>
<dbReference type="AlphaFoldDB" id="A0A1H6FU07"/>
<dbReference type="Pfam" id="PF15915">
    <property type="entry name" value="BAT"/>
    <property type="match status" value="1"/>
</dbReference>
<proteinExistence type="predicted"/>
<dbReference type="PANTHER" id="PTHR34236:SF1">
    <property type="entry name" value="DIMETHYL SULFOXIDE REDUCTASE TRANSCRIPTIONAL ACTIVATOR"/>
    <property type="match status" value="1"/>
</dbReference>
<dbReference type="RefSeq" id="WP_090506514.1">
    <property type="nucleotide sequence ID" value="NZ_FNWL01000002.1"/>
</dbReference>
<feature type="domain" description="Bacterioopsin transcriptional activator GAF and HTH associated" evidence="4">
    <location>
        <begin position="9"/>
        <end position="153"/>
    </location>
</feature>
<dbReference type="PANTHER" id="PTHR34236">
    <property type="entry name" value="DIMETHYL SULFOXIDE REDUCTASE TRANSCRIPTIONAL ACTIVATOR"/>
    <property type="match status" value="1"/>
</dbReference>
<dbReference type="OrthoDB" id="156233at2157"/>
<evidence type="ECO:0000259" key="3">
    <source>
        <dbReference type="Pfam" id="PF04967"/>
    </source>
</evidence>
<sequence>MSIIATVAVPSTDFPLGTLTDIDEDVTLTVETTVPTSESVVPYVWVPEPASESVVDALEAESVVGTVSTVDRTADHVLLKVTWNERVNGLLESIRAQDAIVTSAVGTGTQWTFRLRFSTYESLSAFYRSCVDQGISIELVQLHETVSPTETHQFGLTTPQREVIEDAYRAGYFDVPRESTLVDLSNKLEVSDSAVSQRLRRGLATLIEETLAPDRPGDGPLNELDSL</sequence>
<keyword evidence="6" id="KW-1185">Reference proteome</keyword>
<name>A0A1H6FU07_9EURY</name>
<dbReference type="Proteomes" id="UP000199112">
    <property type="component" value="Unassembled WGS sequence"/>
</dbReference>
<evidence type="ECO:0000313" key="6">
    <source>
        <dbReference type="Proteomes" id="UP000199112"/>
    </source>
</evidence>